<dbReference type="InterPro" id="IPR046341">
    <property type="entry name" value="SET_dom_sf"/>
</dbReference>
<proteinExistence type="predicted"/>
<keyword evidence="7" id="KW-0156">Chromatin regulator</keyword>
<sequence length="671" mass="75938">MFSSGCSAPAVSQASVMAANKVDSCTVYATDVGCIENLCGMKGSNQSQTVKKSFKGKKRKRIAVRVLDASLLPEISSSSDNQNGLKAKKDNESEDTKICDETNSDVSTEGFERGSKQNVIYKGRRDTKERRGDIVSRASSLKLKSREIRKQRNINEITAKGTQMEDILNYAEDHEHGLCNKRRKTFVQEHTNMSIINSDSFCCVCQNSSNDEDNRLFECGTCLIKVHQACYGISALPRRGPWCCRPCNKKSKNIACVLCGYGGGAMTIALSSHSMVKSLLKEWTSEKDGRSIRYIRRSDKRMSTNRKRKTASTVIILTENNSITEGFFDPTVKQWVHMVCGLWTPWARCRNKNTMSSMNVSRVSPPKADVVCSICNRWGGSCIECRIVDCSVKFHPWCAYQKNLLQNEIEGVNDEKVGFYGRCVLHGIGPECQSAYDPTDAMDSRKEKEFTCARTESRRWDGINNNHCSALKPWGGYRVPDEQLNAWIRMNEQKLRSQGIPKFPDSDIERDPQKEYAQYKQVKGWKNLGVFKSGIHGLGLYTSQLISRGSMVVEYVGEIVGQSVSNKRETEYISGKKLRYKNVCYFFTIDKEHIIDATRKGGIARFINHSCLPNCTSEVITVRHEKKVIFFAKRDILAGEEITYDYHFNREDEEKKIPCSCNSINCRRSLN</sequence>
<dbReference type="PROSITE" id="PS50868">
    <property type="entry name" value="POST_SET"/>
    <property type="match status" value="1"/>
</dbReference>
<dbReference type="InterPro" id="IPR013083">
    <property type="entry name" value="Znf_RING/FYVE/PHD"/>
</dbReference>
<name>A0A072VEL2_MEDTR</name>
<dbReference type="Pfam" id="PF13831">
    <property type="entry name" value="PHD_2"/>
    <property type="match status" value="1"/>
</dbReference>
<gene>
    <name evidence="16" type="primary">25481935</name>
    <name evidence="15" type="ordered locus">MTR_1g012910</name>
</gene>
<dbReference type="SMART" id="SM00508">
    <property type="entry name" value="PostSET"/>
    <property type="match status" value="1"/>
</dbReference>
<dbReference type="GO" id="GO:0008270">
    <property type="term" value="F:zinc ion binding"/>
    <property type="evidence" value="ECO:0007669"/>
    <property type="project" value="UniProtKB-KW"/>
</dbReference>
<keyword evidence="5 10" id="KW-0863">Zinc-finger</keyword>
<organism evidence="15 17">
    <name type="scientific">Medicago truncatula</name>
    <name type="common">Barrel medic</name>
    <name type="synonym">Medicago tribuloides</name>
    <dbReference type="NCBI Taxonomy" id="3880"/>
    <lineage>
        <taxon>Eukaryota</taxon>
        <taxon>Viridiplantae</taxon>
        <taxon>Streptophyta</taxon>
        <taxon>Embryophyta</taxon>
        <taxon>Tracheophyta</taxon>
        <taxon>Spermatophyta</taxon>
        <taxon>Magnoliopsida</taxon>
        <taxon>eudicotyledons</taxon>
        <taxon>Gunneridae</taxon>
        <taxon>Pentapetalae</taxon>
        <taxon>rosids</taxon>
        <taxon>fabids</taxon>
        <taxon>Fabales</taxon>
        <taxon>Fabaceae</taxon>
        <taxon>Papilionoideae</taxon>
        <taxon>50 kb inversion clade</taxon>
        <taxon>NPAAA clade</taxon>
        <taxon>Hologalegina</taxon>
        <taxon>IRL clade</taxon>
        <taxon>Trifolieae</taxon>
        <taxon>Medicago</taxon>
    </lineage>
</organism>
<dbReference type="InterPro" id="IPR003616">
    <property type="entry name" value="Post-SET_dom"/>
</dbReference>
<dbReference type="PANTHER" id="PTHR45838:SF4">
    <property type="entry name" value="HISTONE-LYSINE N-METHYLTRANSFERASE TRITHORAX"/>
    <property type="match status" value="1"/>
</dbReference>
<evidence type="ECO:0000256" key="6">
    <source>
        <dbReference type="ARBA" id="ARBA00022833"/>
    </source>
</evidence>
<feature type="compositionally biased region" description="Polar residues" evidence="11">
    <location>
        <begin position="75"/>
        <end position="84"/>
    </location>
</feature>
<evidence type="ECO:0000256" key="10">
    <source>
        <dbReference type="PROSITE-ProRule" id="PRU00146"/>
    </source>
</evidence>
<keyword evidence="6" id="KW-0862">Zinc</keyword>
<dbReference type="EnsemblPlants" id="KEH39848">
    <property type="protein sequence ID" value="KEH39848"/>
    <property type="gene ID" value="MTR_1g012910"/>
</dbReference>
<keyword evidence="17" id="KW-1185">Reference proteome</keyword>
<dbReference type="CDD" id="cd10518">
    <property type="entry name" value="SET_SETD1-like"/>
    <property type="match status" value="1"/>
</dbReference>
<dbReference type="InterPro" id="IPR001965">
    <property type="entry name" value="Znf_PHD"/>
</dbReference>
<keyword evidence="4" id="KW-0479">Metal-binding</keyword>
<evidence type="ECO:0000256" key="4">
    <source>
        <dbReference type="ARBA" id="ARBA00022723"/>
    </source>
</evidence>
<keyword evidence="9" id="KW-0804">Transcription</keyword>
<evidence type="ECO:0000256" key="9">
    <source>
        <dbReference type="ARBA" id="ARBA00023163"/>
    </source>
</evidence>
<dbReference type="GO" id="GO:0032259">
    <property type="term" value="P:methylation"/>
    <property type="evidence" value="ECO:0007669"/>
    <property type="project" value="UniProtKB-KW"/>
</dbReference>
<evidence type="ECO:0000256" key="1">
    <source>
        <dbReference type="ARBA" id="ARBA00022603"/>
    </source>
</evidence>
<dbReference type="STRING" id="3880.A0A072VEL2"/>
<dbReference type="PANTHER" id="PTHR45838">
    <property type="entry name" value="HISTONE-LYSINE-N-METHYLTRANSFERASE 2 KMT2 FAMILY MEMBER"/>
    <property type="match status" value="1"/>
</dbReference>
<evidence type="ECO:0000256" key="8">
    <source>
        <dbReference type="ARBA" id="ARBA00023015"/>
    </source>
</evidence>
<evidence type="ECO:0000259" key="14">
    <source>
        <dbReference type="PROSITE" id="PS50868"/>
    </source>
</evidence>
<dbReference type="CDD" id="cd15571">
    <property type="entry name" value="ePHD"/>
    <property type="match status" value="1"/>
</dbReference>
<evidence type="ECO:0000313" key="16">
    <source>
        <dbReference type="EnsemblPlants" id="KEH39848"/>
    </source>
</evidence>
<reference evidence="15 17" key="2">
    <citation type="journal article" date="2014" name="BMC Genomics">
        <title>An improved genome release (version Mt4.0) for the model legume Medicago truncatula.</title>
        <authorList>
            <person name="Tang H."/>
            <person name="Krishnakumar V."/>
            <person name="Bidwell S."/>
            <person name="Rosen B."/>
            <person name="Chan A."/>
            <person name="Zhou S."/>
            <person name="Gentzbittel L."/>
            <person name="Childs K.L."/>
            <person name="Yandell M."/>
            <person name="Gundlach H."/>
            <person name="Mayer K.F."/>
            <person name="Schwartz D.C."/>
            <person name="Town C.D."/>
        </authorList>
    </citation>
    <scope>GENOME REANNOTATION</scope>
    <source>
        <strain evidence="15">A17</strain>
        <strain evidence="16 17">cv. Jemalong A17</strain>
    </source>
</reference>
<dbReference type="HOGENOM" id="CLU_009008_1_0_1"/>
<reference evidence="15 17" key="1">
    <citation type="journal article" date="2011" name="Nature">
        <title>The Medicago genome provides insight into the evolution of rhizobial symbioses.</title>
        <authorList>
            <person name="Young N.D."/>
            <person name="Debelle F."/>
            <person name="Oldroyd G.E."/>
            <person name="Geurts R."/>
            <person name="Cannon S.B."/>
            <person name="Udvardi M.K."/>
            <person name="Benedito V.A."/>
            <person name="Mayer K.F."/>
            <person name="Gouzy J."/>
            <person name="Schoof H."/>
            <person name="Van de Peer Y."/>
            <person name="Proost S."/>
            <person name="Cook D.R."/>
            <person name="Meyers B.C."/>
            <person name="Spannagl M."/>
            <person name="Cheung F."/>
            <person name="De Mita S."/>
            <person name="Krishnakumar V."/>
            <person name="Gundlach H."/>
            <person name="Zhou S."/>
            <person name="Mudge J."/>
            <person name="Bharti A.K."/>
            <person name="Murray J.D."/>
            <person name="Naoumkina M.A."/>
            <person name="Rosen B."/>
            <person name="Silverstein K.A."/>
            <person name="Tang H."/>
            <person name="Rombauts S."/>
            <person name="Zhao P.X."/>
            <person name="Zhou P."/>
            <person name="Barbe V."/>
            <person name="Bardou P."/>
            <person name="Bechner M."/>
            <person name="Bellec A."/>
            <person name="Berger A."/>
            <person name="Berges H."/>
            <person name="Bidwell S."/>
            <person name="Bisseling T."/>
            <person name="Choisne N."/>
            <person name="Couloux A."/>
            <person name="Denny R."/>
            <person name="Deshpande S."/>
            <person name="Dai X."/>
            <person name="Doyle J.J."/>
            <person name="Dudez A.M."/>
            <person name="Farmer A.D."/>
            <person name="Fouteau S."/>
            <person name="Franken C."/>
            <person name="Gibelin C."/>
            <person name="Gish J."/>
            <person name="Goldstein S."/>
            <person name="Gonzalez A.J."/>
            <person name="Green P.J."/>
            <person name="Hallab A."/>
            <person name="Hartog M."/>
            <person name="Hua A."/>
            <person name="Humphray S.J."/>
            <person name="Jeong D.H."/>
            <person name="Jing Y."/>
            <person name="Jocker A."/>
            <person name="Kenton S.M."/>
            <person name="Kim D.J."/>
            <person name="Klee K."/>
            <person name="Lai H."/>
            <person name="Lang C."/>
            <person name="Lin S."/>
            <person name="Macmil S.L."/>
            <person name="Magdelenat G."/>
            <person name="Matthews L."/>
            <person name="McCorrison J."/>
            <person name="Monaghan E.L."/>
            <person name="Mun J.H."/>
            <person name="Najar F.Z."/>
            <person name="Nicholson C."/>
            <person name="Noirot C."/>
            <person name="O'Bleness M."/>
            <person name="Paule C.R."/>
            <person name="Poulain J."/>
            <person name="Prion F."/>
            <person name="Qin B."/>
            <person name="Qu C."/>
            <person name="Retzel E.F."/>
            <person name="Riddle C."/>
            <person name="Sallet E."/>
            <person name="Samain S."/>
            <person name="Samson N."/>
            <person name="Sanders I."/>
            <person name="Saurat O."/>
            <person name="Scarpelli C."/>
            <person name="Schiex T."/>
            <person name="Segurens B."/>
            <person name="Severin A.J."/>
            <person name="Sherrier D.J."/>
            <person name="Shi R."/>
            <person name="Sims S."/>
            <person name="Singer S.R."/>
            <person name="Sinharoy S."/>
            <person name="Sterck L."/>
            <person name="Viollet A."/>
            <person name="Wang B.B."/>
            <person name="Wang K."/>
            <person name="Wang M."/>
            <person name="Wang X."/>
            <person name="Warfsmann J."/>
            <person name="Weissenbach J."/>
            <person name="White D.D."/>
            <person name="White J.D."/>
            <person name="Wiley G.B."/>
            <person name="Wincker P."/>
            <person name="Xing Y."/>
            <person name="Yang L."/>
            <person name="Yao Z."/>
            <person name="Ying F."/>
            <person name="Zhai J."/>
            <person name="Zhou L."/>
            <person name="Zuber A."/>
            <person name="Denarie J."/>
            <person name="Dixon R.A."/>
            <person name="May G.D."/>
            <person name="Schwartz D.C."/>
            <person name="Rogers J."/>
            <person name="Quetier F."/>
            <person name="Town C.D."/>
            <person name="Roe B.A."/>
        </authorList>
    </citation>
    <scope>NUCLEOTIDE SEQUENCE [LARGE SCALE GENOMIC DNA]</scope>
    <source>
        <strain evidence="15">A17</strain>
        <strain evidence="16 17">cv. Jemalong A17</strain>
    </source>
</reference>
<dbReference type="PROSITE" id="PS50016">
    <property type="entry name" value="ZF_PHD_2"/>
    <property type="match status" value="1"/>
</dbReference>
<dbReference type="Pfam" id="PF00856">
    <property type="entry name" value="SET"/>
    <property type="match status" value="1"/>
</dbReference>
<dbReference type="AlphaFoldDB" id="A0A072VEL2"/>
<feature type="region of interest" description="Disordered" evidence="11">
    <location>
        <begin position="75"/>
        <end position="111"/>
    </location>
</feature>
<dbReference type="GO" id="GO:0008168">
    <property type="term" value="F:methyltransferase activity"/>
    <property type="evidence" value="ECO:0007669"/>
    <property type="project" value="UniProtKB-KW"/>
</dbReference>
<dbReference type="InterPro" id="IPR019787">
    <property type="entry name" value="Znf_PHD-finger"/>
</dbReference>
<dbReference type="GO" id="GO:0006325">
    <property type="term" value="P:chromatin organization"/>
    <property type="evidence" value="ECO:0007669"/>
    <property type="project" value="UniProtKB-KW"/>
</dbReference>
<feature type="domain" description="SET" evidence="13">
    <location>
        <begin position="526"/>
        <end position="647"/>
    </location>
</feature>
<dbReference type="SUPFAM" id="SSF57903">
    <property type="entry name" value="FYVE/PHD zinc finger"/>
    <property type="match status" value="1"/>
</dbReference>
<dbReference type="SMART" id="SM00249">
    <property type="entry name" value="PHD"/>
    <property type="match status" value="2"/>
</dbReference>
<dbReference type="Gene3D" id="2.170.270.10">
    <property type="entry name" value="SET domain"/>
    <property type="match status" value="1"/>
</dbReference>
<evidence type="ECO:0000256" key="2">
    <source>
        <dbReference type="ARBA" id="ARBA00022679"/>
    </source>
</evidence>
<dbReference type="InterPro" id="IPR001214">
    <property type="entry name" value="SET_dom"/>
</dbReference>
<keyword evidence="2" id="KW-0808">Transferase</keyword>
<evidence type="ECO:0000256" key="11">
    <source>
        <dbReference type="SAM" id="MobiDB-lite"/>
    </source>
</evidence>
<dbReference type="Proteomes" id="UP000002051">
    <property type="component" value="Unassembled WGS sequence"/>
</dbReference>
<dbReference type="Pfam" id="PF13832">
    <property type="entry name" value="zf-HC5HC2H_2"/>
    <property type="match status" value="1"/>
</dbReference>
<evidence type="ECO:0000313" key="15">
    <source>
        <dbReference type="EMBL" id="KEH39848.1"/>
    </source>
</evidence>
<feature type="compositionally biased region" description="Basic and acidic residues" evidence="11">
    <location>
        <begin position="87"/>
        <end position="100"/>
    </location>
</feature>
<evidence type="ECO:0000313" key="17">
    <source>
        <dbReference type="Proteomes" id="UP000002051"/>
    </source>
</evidence>
<evidence type="ECO:0000256" key="7">
    <source>
        <dbReference type="ARBA" id="ARBA00022853"/>
    </source>
</evidence>
<keyword evidence="1" id="KW-0489">Methyltransferase</keyword>
<accession>A0A072VEL2</accession>
<dbReference type="EMBL" id="CM001217">
    <property type="protein sequence ID" value="KEH39848.1"/>
    <property type="molecule type" value="Genomic_DNA"/>
</dbReference>
<keyword evidence="3" id="KW-0949">S-adenosyl-L-methionine</keyword>
<dbReference type="SUPFAM" id="SSF82199">
    <property type="entry name" value="SET domain"/>
    <property type="match status" value="1"/>
</dbReference>
<keyword evidence="8" id="KW-0805">Transcription regulation</keyword>
<dbReference type="OrthoDB" id="308383at2759"/>
<dbReference type="PROSITE" id="PS50280">
    <property type="entry name" value="SET"/>
    <property type="match status" value="1"/>
</dbReference>
<dbReference type="SMART" id="SM00317">
    <property type="entry name" value="SET"/>
    <property type="match status" value="1"/>
</dbReference>
<dbReference type="Gene3D" id="3.30.40.10">
    <property type="entry name" value="Zinc/RING finger domain, C3HC4 (zinc finger)"/>
    <property type="match status" value="2"/>
</dbReference>
<evidence type="ECO:0000259" key="12">
    <source>
        <dbReference type="PROSITE" id="PS50016"/>
    </source>
</evidence>
<evidence type="ECO:0000256" key="5">
    <source>
        <dbReference type="ARBA" id="ARBA00022771"/>
    </source>
</evidence>
<evidence type="ECO:0000256" key="3">
    <source>
        <dbReference type="ARBA" id="ARBA00022691"/>
    </source>
</evidence>
<protein>
    <submittedName>
        <fullName evidence="15">PHD-zinc-finger-like domain protein</fullName>
    </submittedName>
</protein>
<feature type="domain" description="Post-SET" evidence="14">
    <location>
        <begin position="655"/>
        <end position="671"/>
    </location>
</feature>
<feature type="domain" description="PHD-type" evidence="12">
    <location>
        <begin position="199"/>
        <end position="250"/>
    </location>
</feature>
<evidence type="ECO:0000259" key="13">
    <source>
        <dbReference type="PROSITE" id="PS50280"/>
    </source>
</evidence>
<reference evidence="16" key="3">
    <citation type="submission" date="2015-04" db="UniProtKB">
        <authorList>
            <consortium name="EnsemblPlants"/>
        </authorList>
    </citation>
    <scope>IDENTIFICATION</scope>
    <source>
        <strain evidence="16">cv. Jemalong A17</strain>
    </source>
</reference>
<dbReference type="InterPro" id="IPR011011">
    <property type="entry name" value="Znf_FYVE_PHD"/>
</dbReference>